<evidence type="ECO:0000313" key="9">
    <source>
        <dbReference type="Proteomes" id="UP000058012"/>
    </source>
</evidence>
<dbReference type="Proteomes" id="UP000058012">
    <property type="component" value="Unassembled WGS sequence"/>
</dbReference>
<protein>
    <recommendedName>
        <fullName evidence="3 6">Beta-lactamase</fullName>
        <ecNumber evidence="3 6">3.5.2.6</ecNumber>
    </recommendedName>
</protein>
<dbReference type="OrthoDB" id="9784149at2"/>
<dbReference type="InterPro" id="IPR012338">
    <property type="entry name" value="Beta-lactam/transpept-like"/>
</dbReference>
<dbReference type="InterPro" id="IPR045155">
    <property type="entry name" value="Beta-lactam_cat"/>
</dbReference>
<keyword evidence="5 6" id="KW-0046">Antibiotic resistance</keyword>
<keyword evidence="9" id="KW-1185">Reference proteome</keyword>
<accession>A0A124JVF0</accession>
<evidence type="ECO:0000259" key="7">
    <source>
        <dbReference type="Pfam" id="PF13354"/>
    </source>
</evidence>
<dbReference type="AlphaFoldDB" id="A0A124JVF0"/>
<comment type="caution">
    <text evidence="8">The sequence shown here is derived from an EMBL/GenBank/DDBJ whole genome shotgun (WGS) entry which is preliminary data.</text>
</comment>
<proteinExistence type="inferred from homology"/>
<dbReference type="GO" id="GO:0046677">
    <property type="term" value="P:response to antibiotic"/>
    <property type="evidence" value="ECO:0007669"/>
    <property type="project" value="UniProtKB-UniRule"/>
</dbReference>
<evidence type="ECO:0000256" key="4">
    <source>
        <dbReference type="ARBA" id="ARBA00022801"/>
    </source>
</evidence>
<dbReference type="SUPFAM" id="SSF56601">
    <property type="entry name" value="beta-lactamase/transpeptidase-like"/>
    <property type="match status" value="1"/>
</dbReference>
<comment type="similarity">
    <text evidence="2 6">Belongs to the class-A beta-lactamase family.</text>
</comment>
<dbReference type="GO" id="GO:0008800">
    <property type="term" value="F:beta-lactamase activity"/>
    <property type="evidence" value="ECO:0007669"/>
    <property type="project" value="UniProtKB-UniRule"/>
</dbReference>
<dbReference type="STRING" id="1117702.AQZ52_02685"/>
<evidence type="ECO:0000313" key="8">
    <source>
        <dbReference type="EMBL" id="KUR72214.1"/>
    </source>
</evidence>
<evidence type="ECO:0000256" key="5">
    <source>
        <dbReference type="ARBA" id="ARBA00023251"/>
    </source>
</evidence>
<dbReference type="Gene3D" id="3.40.710.10">
    <property type="entry name" value="DD-peptidase/beta-lactamase superfamily"/>
    <property type="match status" value="1"/>
</dbReference>
<dbReference type="EMBL" id="LLZS01000003">
    <property type="protein sequence ID" value="KUR72214.1"/>
    <property type="molecule type" value="Genomic_DNA"/>
</dbReference>
<organism evidence="8 9">
    <name type="scientific">Novosphingobium fuchskuhlense</name>
    <dbReference type="NCBI Taxonomy" id="1117702"/>
    <lineage>
        <taxon>Bacteria</taxon>
        <taxon>Pseudomonadati</taxon>
        <taxon>Pseudomonadota</taxon>
        <taxon>Alphaproteobacteria</taxon>
        <taxon>Sphingomonadales</taxon>
        <taxon>Sphingomonadaceae</taxon>
        <taxon>Novosphingobium</taxon>
    </lineage>
</organism>
<evidence type="ECO:0000256" key="1">
    <source>
        <dbReference type="ARBA" id="ARBA00001526"/>
    </source>
</evidence>
<dbReference type="PROSITE" id="PS00146">
    <property type="entry name" value="BETA_LACTAMASE_A"/>
    <property type="match status" value="1"/>
</dbReference>
<keyword evidence="4 6" id="KW-0378">Hydrolase</keyword>
<dbReference type="RefSeq" id="WP_067906385.1">
    <property type="nucleotide sequence ID" value="NZ_KQ954244.1"/>
</dbReference>
<dbReference type="InterPro" id="IPR000871">
    <property type="entry name" value="Beta-lactam_class-A"/>
</dbReference>
<name>A0A124JVF0_9SPHN</name>
<dbReference type="PANTHER" id="PTHR35333">
    <property type="entry name" value="BETA-LACTAMASE"/>
    <property type="match status" value="1"/>
</dbReference>
<dbReference type="PRINTS" id="PR00118">
    <property type="entry name" value="BLACTAMASEA"/>
</dbReference>
<dbReference type="EC" id="3.5.2.6" evidence="3 6"/>
<evidence type="ECO:0000256" key="3">
    <source>
        <dbReference type="ARBA" id="ARBA00012865"/>
    </source>
</evidence>
<evidence type="ECO:0000256" key="6">
    <source>
        <dbReference type="RuleBase" id="RU361140"/>
    </source>
</evidence>
<dbReference type="NCBIfam" id="NF033103">
    <property type="entry name" value="bla_class_A"/>
    <property type="match status" value="1"/>
</dbReference>
<evidence type="ECO:0000256" key="2">
    <source>
        <dbReference type="ARBA" id="ARBA00009009"/>
    </source>
</evidence>
<comment type="catalytic activity">
    <reaction evidence="1 6">
        <text>a beta-lactam + H2O = a substituted beta-amino acid</text>
        <dbReference type="Rhea" id="RHEA:20401"/>
        <dbReference type="ChEBI" id="CHEBI:15377"/>
        <dbReference type="ChEBI" id="CHEBI:35627"/>
        <dbReference type="ChEBI" id="CHEBI:140347"/>
        <dbReference type="EC" id="3.5.2.6"/>
    </reaction>
</comment>
<dbReference type="PANTHER" id="PTHR35333:SF3">
    <property type="entry name" value="BETA-LACTAMASE-TYPE TRANSPEPTIDASE FOLD CONTAINING PROTEIN"/>
    <property type="match status" value="1"/>
</dbReference>
<reference evidence="8 9" key="1">
    <citation type="submission" date="2015-10" db="EMBL/GenBank/DDBJ databases">
        <title>Draft genome sequence of Novosphingobium fuchskuhlense DSM 25065 isolated from a surface water sample of the southwest basin of Lake Grosse Fuchskuhle.</title>
        <authorList>
            <person name="Ruckert C."/>
            <person name="Winkler A."/>
            <person name="Glaeser J."/>
            <person name="Grossart H.-P."/>
            <person name="Kalinowski J."/>
            <person name="Glaeser S."/>
        </authorList>
    </citation>
    <scope>NUCLEOTIDE SEQUENCE [LARGE SCALE GENOMIC DNA]</scope>
    <source>
        <strain evidence="8 9">FNE08-7</strain>
    </source>
</reference>
<dbReference type="Pfam" id="PF13354">
    <property type="entry name" value="Beta-lactamase2"/>
    <property type="match status" value="1"/>
</dbReference>
<dbReference type="InterPro" id="IPR023650">
    <property type="entry name" value="Beta-lactam_class-A_AS"/>
</dbReference>
<sequence length="325" mass="33860">MASGGNRMGNWLAAALWCAVPLLLVAAPAEARSGNSLQSARDAAIEQQVAAIVAQGRGRVGVAAVDLDGGGQIMINGDMPFPMASTAKIAIAATYLAGVEQGRLRLDQQFPMMVPVAESAESRGTVAAVRPGEVMTAQSLMELSITRSDNHATDGLIAAVGGIGAVNTWLSRIGVSGQHLDHTMATLVRDDGRVNPVTTIDTRTSSTPRAMAQLLTAIDRGGALSPESRAVLLDTMTRTSTGRNRIRSGLPEGVVFAHKTGTLAGVTDDVGIVRLPDGRHLAIAIFVTGPEGHTAHASMIAQIARVLYDGYSQPLLPSGMETARR</sequence>
<dbReference type="GO" id="GO:0030655">
    <property type="term" value="P:beta-lactam antibiotic catabolic process"/>
    <property type="evidence" value="ECO:0007669"/>
    <property type="project" value="InterPro"/>
</dbReference>
<gene>
    <name evidence="8" type="ORF">AQZ52_02685</name>
</gene>
<feature type="domain" description="Beta-lactamase class A catalytic" evidence="7">
    <location>
        <begin position="61"/>
        <end position="287"/>
    </location>
</feature>